<feature type="domain" description="HMA" evidence="13">
    <location>
        <begin position="338"/>
        <end position="404"/>
    </location>
</feature>
<sequence length="1245" mass="135805">MSNDIRKIPIAVKLARKARRKIFENIFISVITKAAIIALAIAGHPLVWAAVLADVGTCLLVIFNSMLLLHGTTVKTVKKHSGVSHDHAKCSSGSEVRDKCSGKKPGGCCGHADDVQEMKHLVQPSEANSSCCNSVQETEEPMVVVVTSIIAYKKRSTTCCAHDGHEIHNAVPLNTKKKNTGQGECSHNEANHENSLSLKPSIDHHHHDHQHHDHELHDHKHHNHKHHDHIIIIINIMIMNTIIITTMIINTIIINITIMIMIIMSISMRKREEFGKIMRNCCRSHGLKKRNVSGCCRSFSFKCCGNQGFGFNRKGGYLSEIVIEEMNASDSSLSKDLEKSYFDVLGICCSSEVPLIEKLLQPLEGVHHVSVIVPSRTVIVLHDAALISQSQIVKALNQARLEANVRMKGDQSYRNKWPSPYACVCGVLLLLSFLKYVYPPFEWLALGAVAIGIVPLILKAFASLRSLRFDINLLMLIAVGGSIYLKDYWEAGTIVFLLTISEWLERRATHKATAVMSSLMNIAPQKAVLADTGEEVNANEVMVNTRLAVKAGTMIPIDGIVVEGNCEVDEKALTGESFPVSKQVDSVVWAGTVNLNGYISVRTTALAEACVVARMAKLVEEAQNNKSKTQRYVDKCAKYYTPVAASLVAIPAAMRVHNLDKWYRLALVVLVSACPCALILSTPVAAFCALSKAATSGLLVKGAEYLETLSTVKVICFDKTGTITKGEFSVSNFHPLITDSNKLLYWVSSIESKSSHPMAAALVDYAQSRSVEPKPDNVEEFKDFPGEGIYGKIDGNDVYIGNQKIAIRAGCSQVPRNGSESNEGKSIGYIFVGSSPAGIFSLSDSCRIGVKEALEELRSMGIKTAMLTGDCQAAANHAQNQLGGALEVVHAELLPQDKARIIKEIQREFPTAMVGDGLNDAPALATADIGISMGVSGSALANETGHVILMSNDIRKIPIAVKLARKARRKIFENIFISVITKAAIIALAIAGHPLVWAAVLADVGTCLLVIFNSMLLLHGTTVKTVKKHSGVSHDHAKCSSSSEVRDNKCSDLGKKQGGCCGHADDVQETKHLVQPTEANETEEADGCCGGHDDHCVQETIDDCCAHDGVQTEHEKEKHGGCCDHDNDHDEIHEVKNVKSCKDLESASCVTTMQGECSHNEATHENSSSLKPSIDHHHHDHHHQHVKEYIPGEKFGKIVRNCCRSHGLKKRNVGGRCRSFIFKCCGNQRFGFNEKGGCLAEIVIK</sequence>
<dbReference type="Gene3D" id="3.40.1110.10">
    <property type="entry name" value="Calcium-transporting ATPase, cytoplasmic domain N"/>
    <property type="match status" value="1"/>
</dbReference>
<feature type="transmembrane region" description="Helical" evidence="11">
    <location>
        <begin position="443"/>
        <end position="462"/>
    </location>
</feature>
<evidence type="ECO:0000256" key="7">
    <source>
        <dbReference type="ARBA" id="ARBA00022840"/>
    </source>
</evidence>
<organism evidence="14 15">
    <name type="scientific">Centaurea solstitialis</name>
    <name type="common">yellow star-thistle</name>
    <dbReference type="NCBI Taxonomy" id="347529"/>
    <lineage>
        <taxon>Eukaryota</taxon>
        <taxon>Viridiplantae</taxon>
        <taxon>Streptophyta</taxon>
        <taxon>Embryophyta</taxon>
        <taxon>Tracheophyta</taxon>
        <taxon>Spermatophyta</taxon>
        <taxon>Magnoliopsida</taxon>
        <taxon>eudicotyledons</taxon>
        <taxon>Gunneridae</taxon>
        <taxon>Pentapetalae</taxon>
        <taxon>asterids</taxon>
        <taxon>campanulids</taxon>
        <taxon>Asterales</taxon>
        <taxon>Asteraceae</taxon>
        <taxon>Carduoideae</taxon>
        <taxon>Cardueae</taxon>
        <taxon>Centaureinae</taxon>
        <taxon>Centaurea</taxon>
    </lineage>
</organism>
<gene>
    <name evidence="14" type="ORF">OSB04_014800</name>
</gene>
<keyword evidence="5 11" id="KW-0479">Metal-binding</keyword>
<keyword evidence="9 11" id="KW-1133">Transmembrane helix</keyword>
<dbReference type="PROSITE" id="PS00154">
    <property type="entry name" value="ATPASE_E1_E2"/>
    <property type="match status" value="1"/>
</dbReference>
<keyword evidence="15" id="KW-1185">Reference proteome</keyword>
<evidence type="ECO:0000256" key="9">
    <source>
        <dbReference type="ARBA" id="ARBA00022989"/>
    </source>
</evidence>
<dbReference type="SUPFAM" id="SSF81665">
    <property type="entry name" value="Calcium ATPase, transmembrane domain M"/>
    <property type="match status" value="1"/>
</dbReference>
<feature type="compositionally biased region" description="Basic and acidic residues" evidence="12">
    <location>
        <begin position="201"/>
        <end position="218"/>
    </location>
</feature>
<feature type="region of interest" description="Disordered" evidence="12">
    <location>
        <begin position="1160"/>
        <end position="1182"/>
    </location>
</feature>
<dbReference type="NCBIfam" id="TIGR01525">
    <property type="entry name" value="ATPase-IB_hvy"/>
    <property type="match status" value="1"/>
</dbReference>
<dbReference type="InterPro" id="IPR036163">
    <property type="entry name" value="HMA_dom_sf"/>
</dbReference>
<proteinExistence type="inferred from homology"/>
<dbReference type="FunFam" id="2.70.150.10:FF:000002">
    <property type="entry name" value="Copper-transporting ATPase 1, putative"/>
    <property type="match status" value="1"/>
</dbReference>
<evidence type="ECO:0000256" key="12">
    <source>
        <dbReference type="SAM" id="MobiDB-lite"/>
    </source>
</evidence>
<dbReference type="AlphaFoldDB" id="A0AA38SXS1"/>
<dbReference type="SUPFAM" id="SSF56784">
    <property type="entry name" value="HAD-like"/>
    <property type="match status" value="2"/>
</dbReference>
<dbReference type="PRINTS" id="PR00119">
    <property type="entry name" value="CATATPASE"/>
</dbReference>
<dbReference type="SFLD" id="SFLDG00002">
    <property type="entry name" value="C1.7:_P-type_atpase_like"/>
    <property type="match status" value="1"/>
</dbReference>
<evidence type="ECO:0000256" key="3">
    <source>
        <dbReference type="ARBA" id="ARBA00006024"/>
    </source>
</evidence>
<feature type="transmembrane region" description="Helical" evidence="11">
    <location>
        <begin position="229"/>
        <end position="246"/>
    </location>
</feature>
<reference evidence="14" key="1">
    <citation type="submission" date="2023-03" db="EMBL/GenBank/DDBJ databases">
        <title>Chromosome-scale reference genome and RAD-based genetic map of yellow starthistle (Centaurea solstitialis) reveal putative structural variation and QTLs associated with invader traits.</title>
        <authorList>
            <person name="Reatini B."/>
            <person name="Cang F.A."/>
            <person name="Jiang Q."/>
            <person name="Mckibben M.T.W."/>
            <person name="Barker M.S."/>
            <person name="Rieseberg L.H."/>
            <person name="Dlugosch K.M."/>
        </authorList>
    </citation>
    <scope>NUCLEOTIDE SEQUENCE</scope>
    <source>
        <strain evidence="14">CAN-66</strain>
        <tissue evidence="14">Leaf</tissue>
    </source>
</reference>
<dbReference type="GO" id="GO:0016887">
    <property type="term" value="F:ATP hydrolysis activity"/>
    <property type="evidence" value="ECO:0007669"/>
    <property type="project" value="InterPro"/>
</dbReference>
<evidence type="ECO:0000256" key="8">
    <source>
        <dbReference type="ARBA" id="ARBA00022967"/>
    </source>
</evidence>
<dbReference type="FunFam" id="3.30.70.100:FF:000022">
    <property type="entry name" value="Putative cadmium/zinc-transporting ATPase 3"/>
    <property type="match status" value="1"/>
</dbReference>
<dbReference type="GO" id="GO:0009626">
    <property type="term" value="P:plant-type hypersensitive response"/>
    <property type="evidence" value="ECO:0007669"/>
    <property type="project" value="UniProtKB-KW"/>
</dbReference>
<dbReference type="InterPro" id="IPR023298">
    <property type="entry name" value="ATPase_P-typ_TM_dom_sf"/>
</dbReference>
<dbReference type="PANTHER" id="PTHR48085">
    <property type="entry name" value="CADMIUM/ZINC-TRANSPORTING ATPASE HMA2-RELATED"/>
    <property type="match status" value="1"/>
</dbReference>
<evidence type="ECO:0000256" key="10">
    <source>
        <dbReference type="ARBA" id="ARBA00023136"/>
    </source>
</evidence>
<feature type="transmembrane region" description="Helical" evidence="11">
    <location>
        <begin position="252"/>
        <end position="269"/>
    </location>
</feature>
<comment type="caution">
    <text evidence="14">The sequence shown here is derived from an EMBL/GenBank/DDBJ whole genome shotgun (WGS) entry which is preliminary data.</text>
</comment>
<evidence type="ECO:0000313" key="14">
    <source>
        <dbReference type="EMBL" id="KAJ9550755.1"/>
    </source>
</evidence>
<dbReference type="CDD" id="cd02079">
    <property type="entry name" value="P-type_ATPase_HM"/>
    <property type="match status" value="1"/>
</dbReference>
<evidence type="ECO:0000259" key="13">
    <source>
        <dbReference type="PROSITE" id="PS50846"/>
    </source>
</evidence>
<dbReference type="GO" id="GO:0046872">
    <property type="term" value="F:metal ion binding"/>
    <property type="evidence" value="ECO:0007669"/>
    <property type="project" value="UniProtKB-KW"/>
</dbReference>
<dbReference type="Pfam" id="PF00702">
    <property type="entry name" value="Hydrolase"/>
    <property type="match status" value="1"/>
</dbReference>
<dbReference type="NCBIfam" id="TIGR01494">
    <property type="entry name" value="ATPase_P-type"/>
    <property type="match status" value="1"/>
</dbReference>
<feature type="transmembrane region" description="Helical" evidence="11">
    <location>
        <begin position="996"/>
        <end position="1018"/>
    </location>
</feature>
<dbReference type="InterPro" id="IPR036412">
    <property type="entry name" value="HAD-like_sf"/>
</dbReference>
<evidence type="ECO:0000256" key="11">
    <source>
        <dbReference type="RuleBase" id="RU362081"/>
    </source>
</evidence>
<evidence type="ECO:0000256" key="2">
    <source>
        <dbReference type="ARBA" id="ARBA00004170"/>
    </source>
</evidence>
<comment type="subcellular location">
    <subcellularLocation>
        <location evidence="1">Membrane</location>
        <topology evidence="1">Multi-pass membrane protein</topology>
    </subcellularLocation>
    <subcellularLocation>
        <location evidence="2">Membrane</location>
        <topology evidence="2">Peripheral membrane protein</topology>
    </subcellularLocation>
</comment>
<dbReference type="GO" id="GO:0005524">
    <property type="term" value="F:ATP binding"/>
    <property type="evidence" value="ECO:0007669"/>
    <property type="project" value="UniProtKB-UniRule"/>
</dbReference>
<comment type="similarity">
    <text evidence="3 11">Belongs to the cation transport ATPase (P-type) (TC 3.A.3) family. Type IB subfamily.</text>
</comment>
<evidence type="ECO:0000256" key="1">
    <source>
        <dbReference type="ARBA" id="ARBA00004141"/>
    </source>
</evidence>
<dbReference type="Gene3D" id="3.40.50.1000">
    <property type="entry name" value="HAD superfamily/HAD-like"/>
    <property type="match status" value="1"/>
</dbReference>
<dbReference type="EMBL" id="JARYMX010000004">
    <property type="protein sequence ID" value="KAJ9550755.1"/>
    <property type="molecule type" value="Genomic_DNA"/>
</dbReference>
<feature type="transmembrane region" description="Helical" evidence="11">
    <location>
        <begin position="22"/>
        <end position="41"/>
    </location>
</feature>
<keyword evidence="6 11" id="KW-0547">Nucleotide-binding</keyword>
<dbReference type="InterPro" id="IPR023299">
    <property type="entry name" value="ATPase_P-typ_cyto_dom_N"/>
</dbReference>
<evidence type="ECO:0000313" key="15">
    <source>
        <dbReference type="Proteomes" id="UP001172457"/>
    </source>
</evidence>
<feature type="transmembrane region" description="Helical" evidence="11">
    <location>
        <begin position="666"/>
        <end position="690"/>
    </location>
</feature>
<feature type="transmembrane region" description="Helical" evidence="11">
    <location>
        <begin position="636"/>
        <end position="654"/>
    </location>
</feature>
<evidence type="ECO:0000256" key="5">
    <source>
        <dbReference type="ARBA" id="ARBA00022723"/>
    </source>
</evidence>
<dbReference type="Gene3D" id="2.70.150.10">
    <property type="entry name" value="Calcium-transporting ATPase, cytoplasmic transduction domain A"/>
    <property type="match status" value="1"/>
</dbReference>
<dbReference type="SFLD" id="SFLDF00027">
    <property type="entry name" value="p-type_atpase"/>
    <property type="match status" value="1"/>
</dbReference>
<keyword evidence="4 11" id="KW-0812">Transmembrane</keyword>
<dbReference type="InterPro" id="IPR027256">
    <property type="entry name" value="P-typ_ATPase_IB"/>
</dbReference>
<dbReference type="Gene3D" id="3.30.70.100">
    <property type="match status" value="1"/>
</dbReference>
<feature type="region of interest" description="Disordered" evidence="12">
    <location>
        <begin position="198"/>
        <end position="218"/>
    </location>
</feature>
<dbReference type="SUPFAM" id="SSF55008">
    <property type="entry name" value="HMA, heavy metal-associated domain"/>
    <property type="match status" value="1"/>
</dbReference>
<keyword evidence="8" id="KW-1278">Translocase</keyword>
<dbReference type="InterPro" id="IPR006121">
    <property type="entry name" value="HMA_dom"/>
</dbReference>
<dbReference type="InterPro" id="IPR001757">
    <property type="entry name" value="P_typ_ATPase"/>
</dbReference>
<feature type="transmembrane region" description="Helical" evidence="11">
    <location>
        <begin position="47"/>
        <end position="69"/>
    </location>
</feature>
<accession>A0AA38SXS1</accession>
<protein>
    <recommendedName>
        <fullName evidence="13">HMA domain-containing protein</fullName>
    </recommendedName>
</protein>
<keyword evidence="10 11" id="KW-0472">Membrane</keyword>
<dbReference type="InterPro" id="IPR051014">
    <property type="entry name" value="Cation_Transport_ATPase_IB"/>
</dbReference>
<dbReference type="CDD" id="cd00371">
    <property type="entry name" value="HMA"/>
    <property type="match status" value="1"/>
</dbReference>
<dbReference type="SFLD" id="SFLDS00003">
    <property type="entry name" value="Haloacid_Dehalogenase"/>
    <property type="match status" value="1"/>
</dbReference>
<name>A0AA38SXS1_9ASTR</name>
<feature type="transmembrane region" description="Helical" evidence="11">
    <location>
        <begin position="417"/>
        <end position="437"/>
    </location>
</feature>
<dbReference type="PROSITE" id="PS50846">
    <property type="entry name" value="HMA_2"/>
    <property type="match status" value="1"/>
</dbReference>
<dbReference type="InterPro" id="IPR008250">
    <property type="entry name" value="ATPase_P-typ_transduc_dom_A_sf"/>
</dbReference>
<dbReference type="NCBIfam" id="TIGR01512">
    <property type="entry name" value="ATPase-IB2_Cd"/>
    <property type="match status" value="1"/>
</dbReference>
<dbReference type="Pfam" id="PF00122">
    <property type="entry name" value="E1-E2_ATPase"/>
    <property type="match status" value="1"/>
</dbReference>
<evidence type="ECO:0000256" key="4">
    <source>
        <dbReference type="ARBA" id="ARBA00022692"/>
    </source>
</evidence>
<dbReference type="FunFam" id="3.40.1110.10:FF:000043">
    <property type="entry name" value="Putative cadmium/zinc-transporting ATPase 3"/>
    <property type="match status" value="1"/>
</dbReference>
<dbReference type="InterPro" id="IPR023214">
    <property type="entry name" value="HAD_sf"/>
</dbReference>
<dbReference type="PANTHER" id="PTHR48085:SF5">
    <property type="entry name" value="CADMIUM_ZINC-TRANSPORTING ATPASE HMA4-RELATED"/>
    <property type="match status" value="1"/>
</dbReference>
<dbReference type="GO" id="GO:0016020">
    <property type="term" value="C:membrane"/>
    <property type="evidence" value="ECO:0007669"/>
    <property type="project" value="UniProtKB-SubCell"/>
</dbReference>
<dbReference type="Proteomes" id="UP001172457">
    <property type="component" value="Chromosome 4"/>
</dbReference>
<dbReference type="GO" id="GO:0019829">
    <property type="term" value="F:ATPase-coupled monoatomic cation transmembrane transporter activity"/>
    <property type="evidence" value="ECO:0007669"/>
    <property type="project" value="InterPro"/>
</dbReference>
<dbReference type="InterPro" id="IPR044492">
    <property type="entry name" value="P_typ_ATPase_HD_dom"/>
</dbReference>
<keyword evidence="7 11" id="KW-0067">ATP-binding</keyword>
<dbReference type="InterPro" id="IPR059000">
    <property type="entry name" value="ATPase_P-type_domA"/>
</dbReference>
<dbReference type="SUPFAM" id="SSF81653">
    <property type="entry name" value="Calcium ATPase, transduction domain A"/>
    <property type="match status" value="1"/>
</dbReference>
<evidence type="ECO:0000256" key="6">
    <source>
        <dbReference type="ARBA" id="ARBA00022741"/>
    </source>
</evidence>
<dbReference type="InterPro" id="IPR018303">
    <property type="entry name" value="ATPase_P-typ_P_site"/>
</dbReference>
<feature type="transmembrane region" description="Helical" evidence="11">
    <location>
        <begin position="971"/>
        <end position="990"/>
    </location>
</feature>